<comment type="similarity">
    <text evidence="3">Belongs to the HTP reductase family.</text>
</comment>
<evidence type="ECO:0000256" key="7">
    <source>
        <dbReference type="ARBA" id="ARBA00022857"/>
    </source>
</evidence>
<evidence type="ECO:0000259" key="13">
    <source>
        <dbReference type="Pfam" id="PF01872"/>
    </source>
</evidence>
<evidence type="ECO:0000256" key="12">
    <source>
        <dbReference type="ARBA" id="ARBA00049020"/>
    </source>
</evidence>
<dbReference type="GO" id="GO:0009231">
    <property type="term" value="P:riboflavin biosynthetic process"/>
    <property type="evidence" value="ECO:0007669"/>
    <property type="project" value="UniProtKB-KW"/>
</dbReference>
<evidence type="ECO:0000256" key="11">
    <source>
        <dbReference type="ARBA" id="ARBA00047550"/>
    </source>
</evidence>
<dbReference type="HOGENOM" id="CLU_036590_6_0_1"/>
<dbReference type="InterPro" id="IPR024072">
    <property type="entry name" value="DHFR-like_dom_sf"/>
</dbReference>
<keyword evidence="6" id="KW-0686">Riboflavin biosynthesis</keyword>
<sequence length="255" mass="27252">MADFDMSTPPDILVQHVAPVTAAAWPSKPHVTLTWAQSLDAKIAGPGGKRVLLSGPESMGMTQWLRTMHDAILVGVQTVIHDDPRLKIQQVPQDDTSLHPPQILILDPSLRTPPNARMLQEWQNRDPAAIGPKAVKQPFLICGPDAPASNAEALEKAGACIIRTPLKDGRIPPSALRGILTDLGLRSVMIEGGSRVLASFLADREVDTVVVTVAPMFIGDGVGVVPREEETKLPQLKEVATVAMGKDAVMVATLA</sequence>
<name>J5QL12_TRIAS</name>
<comment type="function">
    <text evidence="1">Catalyzes an early step in riboflavin biosynthesis, the NADPH-dependent reduction of the ribose side chain of 2,5-diamino-6-ribosylamino-4(3H)-pyrimidinone 5'-phosphate, yielding 2,5-diamino-6-ribitylamino-4(3H)-pyrimidinone 5'-phosphate.</text>
</comment>
<comment type="catalytic activity">
    <reaction evidence="11">
        <text>2,5-diamino-6-(1-D-ribitylamino)pyrimidin-4(3H)-one 5'-phosphate + NAD(+) = 2,5-diamino-6-(1-D-ribosylamino)pyrimidin-4(3H)-one 5'-phosphate + NADH + H(+)</text>
        <dbReference type="Rhea" id="RHEA:27274"/>
        <dbReference type="ChEBI" id="CHEBI:15378"/>
        <dbReference type="ChEBI" id="CHEBI:57540"/>
        <dbReference type="ChEBI" id="CHEBI:57945"/>
        <dbReference type="ChEBI" id="CHEBI:58890"/>
        <dbReference type="ChEBI" id="CHEBI:59545"/>
        <dbReference type="EC" id="1.1.1.302"/>
    </reaction>
</comment>
<accession>J5QL12</accession>
<evidence type="ECO:0000256" key="8">
    <source>
        <dbReference type="ARBA" id="ARBA00023002"/>
    </source>
</evidence>
<keyword evidence="7" id="KW-0521">NADP</keyword>
<dbReference type="AlphaFoldDB" id="J5QL12"/>
<evidence type="ECO:0000256" key="1">
    <source>
        <dbReference type="ARBA" id="ARBA00003555"/>
    </source>
</evidence>
<protein>
    <recommendedName>
        <fullName evidence="5">2,5-diamino-6-ribosylamino-4(3H)-pyrimidinone 5'-phosphate reductase</fullName>
        <ecNumber evidence="4">1.1.1.302</ecNumber>
    </recommendedName>
    <alternativeName>
        <fullName evidence="10">2,5-diamino-6-(5-phospho-D-ribosylamino)pyrimidin-4(3H)-one reductase</fullName>
    </alternativeName>
    <alternativeName>
        <fullName evidence="9">2,5-diamino-6-ribitylamino-4(3H)-pyrimidinone 5'-phosphate synthase</fullName>
    </alternativeName>
</protein>
<feature type="domain" description="Bacterial bifunctional deaminase-reductase C-terminal" evidence="13">
    <location>
        <begin position="29"/>
        <end position="249"/>
    </location>
</feature>
<reference evidence="14 15" key="1">
    <citation type="journal article" date="2012" name="Eukaryot. Cell">
        <title>Draft genome sequence of CBS 2479, the standard type strain of Trichosporon asahii.</title>
        <authorList>
            <person name="Yang R.Y."/>
            <person name="Li H.T."/>
            <person name="Zhu H."/>
            <person name="Zhou G.P."/>
            <person name="Wang M."/>
            <person name="Wang L."/>
        </authorList>
    </citation>
    <scope>NUCLEOTIDE SEQUENCE [LARGE SCALE GENOMIC DNA]</scope>
    <source>
        <strain evidence="15">ATCC 90039 / CBS 2479 / JCM 2466 / KCTC 7840 / NCYC 2677 / UAMH 7654</strain>
    </source>
</reference>
<organism evidence="14 15">
    <name type="scientific">Trichosporon asahii var. asahii (strain ATCC 90039 / CBS 2479 / JCM 2466 / KCTC 7840 / NBRC 103889/ NCYC 2677 / UAMH 7654)</name>
    <name type="common">Yeast</name>
    <dbReference type="NCBI Taxonomy" id="1186058"/>
    <lineage>
        <taxon>Eukaryota</taxon>
        <taxon>Fungi</taxon>
        <taxon>Dikarya</taxon>
        <taxon>Basidiomycota</taxon>
        <taxon>Agaricomycotina</taxon>
        <taxon>Tremellomycetes</taxon>
        <taxon>Trichosporonales</taxon>
        <taxon>Trichosporonaceae</taxon>
        <taxon>Trichosporon</taxon>
    </lineage>
</organism>
<dbReference type="PANTHER" id="PTHR38011">
    <property type="entry name" value="DIHYDROFOLATE REDUCTASE FAMILY PROTEIN (AFU_ORTHOLOGUE AFUA_8G06820)"/>
    <property type="match status" value="1"/>
</dbReference>
<keyword evidence="8" id="KW-0560">Oxidoreductase</keyword>
<dbReference type="OrthoDB" id="5432at2759"/>
<evidence type="ECO:0000313" key="15">
    <source>
        <dbReference type="Proteomes" id="UP000002748"/>
    </source>
</evidence>
<dbReference type="InterPro" id="IPR002734">
    <property type="entry name" value="RibDG_C"/>
</dbReference>
<dbReference type="EC" id="1.1.1.302" evidence="4"/>
<comment type="caution">
    <text evidence="14">The sequence shown here is derived from an EMBL/GenBank/DDBJ whole genome shotgun (WGS) entry which is preliminary data.</text>
</comment>
<gene>
    <name evidence="14" type="ORF">A1Q1_03209</name>
</gene>
<evidence type="ECO:0000313" key="14">
    <source>
        <dbReference type="EMBL" id="EJT47903.1"/>
    </source>
</evidence>
<dbReference type="GeneID" id="25986722"/>
<dbReference type="SUPFAM" id="SSF53597">
    <property type="entry name" value="Dihydrofolate reductase-like"/>
    <property type="match status" value="1"/>
</dbReference>
<evidence type="ECO:0000256" key="5">
    <source>
        <dbReference type="ARBA" id="ARBA00015035"/>
    </source>
</evidence>
<comment type="catalytic activity">
    <reaction evidence="12">
        <text>2,5-diamino-6-(1-D-ribitylamino)pyrimidin-4(3H)-one 5'-phosphate + NADP(+) = 2,5-diamino-6-(1-D-ribosylamino)pyrimidin-4(3H)-one 5'-phosphate + NADPH + H(+)</text>
        <dbReference type="Rhea" id="RHEA:27278"/>
        <dbReference type="ChEBI" id="CHEBI:15378"/>
        <dbReference type="ChEBI" id="CHEBI:57783"/>
        <dbReference type="ChEBI" id="CHEBI:58349"/>
        <dbReference type="ChEBI" id="CHEBI:58890"/>
        <dbReference type="ChEBI" id="CHEBI:59545"/>
        <dbReference type="EC" id="1.1.1.302"/>
    </reaction>
</comment>
<evidence type="ECO:0000256" key="9">
    <source>
        <dbReference type="ARBA" id="ARBA00030073"/>
    </source>
</evidence>
<dbReference type="KEGG" id="tasa:A1Q1_03209"/>
<evidence type="ECO:0000256" key="6">
    <source>
        <dbReference type="ARBA" id="ARBA00022619"/>
    </source>
</evidence>
<dbReference type="PANTHER" id="PTHR38011:SF7">
    <property type="entry name" value="2,5-DIAMINO-6-RIBOSYLAMINO-4(3H)-PYRIMIDINONE 5'-PHOSPHATE REDUCTASE"/>
    <property type="match status" value="1"/>
</dbReference>
<proteinExistence type="inferred from homology"/>
<dbReference type="EMBL" id="ALBS01000224">
    <property type="protein sequence ID" value="EJT47903.1"/>
    <property type="molecule type" value="Genomic_DNA"/>
</dbReference>
<evidence type="ECO:0000256" key="2">
    <source>
        <dbReference type="ARBA" id="ARBA00005104"/>
    </source>
</evidence>
<dbReference type="VEuPathDB" id="FungiDB:A1Q1_03209"/>
<dbReference type="RefSeq" id="XP_014179137.1">
    <property type="nucleotide sequence ID" value="XM_014323662.1"/>
</dbReference>
<dbReference type="GO" id="GO:0008703">
    <property type="term" value="F:5-amino-6-(5-phosphoribosylamino)uracil reductase activity"/>
    <property type="evidence" value="ECO:0007669"/>
    <property type="project" value="InterPro"/>
</dbReference>
<comment type="pathway">
    <text evidence="2">Cofactor biosynthesis; riboflavin biosynthesis.</text>
</comment>
<evidence type="ECO:0000256" key="10">
    <source>
        <dbReference type="ARBA" id="ARBA00031630"/>
    </source>
</evidence>
<dbReference type="InterPro" id="IPR050765">
    <property type="entry name" value="Riboflavin_Biosynth_HTPR"/>
</dbReference>
<dbReference type="Gene3D" id="3.40.430.10">
    <property type="entry name" value="Dihydrofolate Reductase, subunit A"/>
    <property type="match status" value="1"/>
</dbReference>
<dbReference type="Pfam" id="PF01872">
    <property type="entry name" value="RibD_C"/>
    <property type="match status" value="1"/>
</dbReference>
<evidence type="ECO:0000256" key="3">
    <source>
        <dbReference type="ARBA" id="ARBA00009723"/>
    </source>
</evidence>
<evidence type="ECO:0000256" key="4">
    <source>
        <dbReference type="ARBA" id="ARBA00012851"/>
    </source>
</evidence>
<dbReference type="Proteomes" id="UP000002748">
    <property type="component" value="Unassembled WGS sequence"/>
</dbReference>